<evidence type="ECO:0000256" key="6">
    <source>
        <dbReference type="ARBA" id="ARBA00022676"/>
    </source>
</evidence>
<evidence type="ECO:0000259" key="19">
    <source>
        <dbReference type="Pfam" id="PF00905"/>
    </source>
</evidence>
<reference evidence="22" key="1">
    <citation type="submission" date="2016-10" db="EMBL/GenBank/DDBJ databases">
        <authorList>
            <person name="Varghese N."/>
            <person name="Submissions S."/>
        </authorList>
    </citation>
    <scope>NUCLEOTIDE SEQUENCE [LARGE SCALE GENOMIC DNA]</scope>
    <source>
        <strain evidence="22">CGMCC 1.3704</strain>
    </source>
</reference>
<feature type="domain" description="Penicillin-binding protein transpeptidase" evidence="19">
    <location>
        <begin position="330"/>
        <end position="565"/>
    </location>
</feature>
<comment type="similarity">
    <text evidence="1">In the C-terminal section; belongs to the transpeptidase family.</text>
</comment>
<evidence type="ECO:0000256" key="12">
    <source>
        <dbReference type="ARBA" id="ARBA00022989"/>
    </source>
</evidence>
<dbReference type="GO" id="GO:0030288">
    <property type="term" value="C:outer membrane-bounded periplasmic space"/>
    <property type="evidence" value="ECO:0007669"/>
    <property type="project" value="TreeGrafter"/>
</dbReference>
<dbReference type="GO" id="GO:0008658">
    <property type="term" value="F:penicillin binding"/>
    <property type="evidence" value="ECO:0007669"/>
    <property type="project" value="InterPro"/>
</dbReference>
<keyword evidence="15" id="KW-0961">Cell wall biogenesis/degradation</keyword>
<evidence type="ECO:0000313" key="21">
    <source>
        <dbReference type="EMBL" id="SFJ64014.1"/>
    </source>
</evidence>
<feature type="transmembrane region" description="Helical" evidence="18">
    <location>
        <begin position="21"/>
        <end position="46"/>
    </location>
</feature>
<dbReference type="InterPro" id="IPR001264">
    <property type="entry name" value="Glyco_trans_51"/>
</dbReference>
<evidence type="ECO:0000256" key="4">
    <source>
        <dbReference type="ARBA" id="ARBA00022645"/>
    </source>
</evidence>
<dbReference type="AlphaFoldDB" id="A0A1I3SYY3"/>
<keyword evidence="14" id="KW-0511">Multifunctional enzyme</keyword>
<keyword evidence="10" id="KW-0133">Cell shape</keyword>
<keyword evidence="3" id="KW-1003">Cell membrane</keyword>
<evidence type="ECO:0000256" key="15">
    <source>
        <dbReference type="ARBA" id="ARBA00023316"/>
    </source>
</evidence>
<dbReference type="SUPFAM" id="SSF53955">
    <property type="entry name" value="Lysozyme-like"/>
    <property type="match status" value="1"/>
</dbReference>
<dbReference type="GO" id="GO:0008955">
    <property type="term" value="F:peptidoglycan glycosyltransferase activity"/>
    <property type="evidence" value="ECO:0007669"/>
    <property type="project" value="UniProtKB-EC"/>
</dbReference>
<accession>A0A1I3SYY3</accession>
<dbReference type="InterPro" id="IPR023346">
    <property type="entry name" value="Lysozyme-like_dom_sf"/>
</dbReference>
<dbReference type="Pfam" id="PF00912">
    <property type="entry name" value="Transgly"/>
    <property type="match status" value="1"/>
</dbReference>
<sequence>MNIKEHMKRLPPWTKRLKWPGLIMASVILFAIIAFIVILFGGRFVVSEEELILDEMTTVETEDGTIIERIYTKNREIISIDEIPIHVQEAFISIEDSRFREHSGVDLKGILRAIYKDIIAMKKVEGASTITQQLAKNMFLTNDKTWMRKTKEVMAALYLERNYTKDEILELYLNRIYFGEGTYGIEAASQHYFQTSTSELTIAQGALLAGLPKAPNSYSPFDHPEKAKQRRNVVLSRMYDTGSIEAGVMKQMQGSTLAVERSEGSSETWSNSYVDLVIDEAAQKYHISRDELKRGGYRIIVEMDPDIQRIAAEKMKNGEFVPGASGPVEGAFTLMDHHTGALVAVIGGRNFQHGDINRVNSRQAPASITKPFAVYGPAMMTGSYDPFTLLSDERQAFGEEGYSPRNHDDHYDGEVSLYQALMESKNVSAVWLLDHIGISYAKGYLEKAGLPTKDNGLAIALGGLSDGYTPLQLTEAYGSLPQGGTRKNSYTIRKILDRKDDVIHEHSPETVEVFDTQTSWYLTEILQTTVTEGTASAGSYNKALAGKTGTHQDEHVWFAGYTPEYAGVLWMGYDQSGEIAGSSVYPTRLMKEILTTIDQQKNLASSFEKPEGVESLPAPIELPVITDARGSLNLTGLALLRGTLRWSTPGDDRVVYRIFREEEGEDVKVGEVTGKGEFKVSAFGIFDQTSYYVVPIDPLTGKEGRPSNSVTLNWEL</sequence>
<keyword evidence="12 18" id="KW-1133">Transmembrane helix</keyword>
<evidence type="ECO:0000256" key="3">
    <source>
        <dbReference type="ARBA" id="ARBA00022475"/>
    </source>
</evidence>
<evidence type="ECO:0000256" key="14">
    <source>
        <dbReference type="ARBA" id="ARBA00023268"/>
    </source>
</evidence>
<comment type="catalytic activity">
    <reaction evidence="16">
        <text>Preferential cleavage: (Ac)2-L-Lys-D-Ala-|-D-Ala. Also transpeptidation of peptidyl-alanyl moieties that are N-acyl substituents of D-alanine.</text>
        <dbReference type="EC" id="3.4.16.4"/>
    </reaction>
</comment>
<keyword evidence="5" id="KW-0645">Protease</keyword>
<dbReference type="GO" id="GO:0071555">
    <property type="term" value="P:cell wall organization"/>
    <property type="evidence" value="ECO:0007669"/>
    <property type="project" value="UniProtKB-KW"/>
</dbReference>
<dbReference type="GO" id="GO:0008360">
    <property type="term" value="P:regulation of cell shape"/>
    <property type="evidence" value="ECO:0007669"/>
    <property type="project" value="UniProtKB-KW"/>
</dbReference>
<name>A0A1I3SYY3_HALDA</name>
<keyword evidence="4" id="KW-0121">Carboxypeptidase</keyword>
<keyword evidence="22" id="KW-1185">Reference proteome</keyword>
<keyword evidence="9" id="KW-0378">Hydrolase</keyword>
<dbReference type="PANTHER" id="PTHR32282">
    <property type="entry name" value="BINDING PROTEIN TRANSPEPTIDASE, PUTATIVE-RELATED"/>
    <property type="match status" value="1"/>
</dbReference>
<feature type="domain" description="Glycosyl transferase family 51" evidence="20">
    <location>
        <begin position="64"/>
        <end position="238"/>
    </location>
</feature>
<evidence type="ECO:0000256" key="1">
    <source>
        <dbReference type="ARBA" id="ARBA00007090"/>
    </source>
</evidence>
<keyword evidence="13 18" id="KW-0472">Membrane</keyword>
<dbReference type="InterPro" id="IPR001460">
    <property type="entry name" value="PCN-bd_Tpept"/>
</dbReference>
<evidence type="ECO:0000256" key="10">
    <source>
        <dbReference type="ARBA" id="ARBA00022960"/>
    </source>
</evidence>
<evidence type="ECO:0000256" key="17">
    <source>
        <dbReference type="ARBA" id="ARBA00049902"/>
    </source>
</evidence>
<dbReference type="GO" id="GO:0009252">
    <property type="term" value="P:peptidoglycan biosynthetic process"/>
    <property type="evidence" value="ECO:0007669"/>
    <property type="project" value="UniProtKB-KW"/>
</dbReference>
<protein>
    <submittedName>
        <fullName evidence="21">Penicillin-binding protein 2A</fullName>
    </submittedName>
</protein>
<keyword evidence="8 18" id="KW-0812">Transmembrane</keyword>
<keyword evidence="7" id="KW-0808">Transferase</keyword>
<dbReference type="STRING" id="240302.BN982_03459"/>
<dbReference type="PANTHER" id="PTHR32282:SF32">
    <property type="entry name" value="PENICILLIN-BINDING PROTEIN 2A"/>
    <property type="match status" value="1"/>
</dbReference>
<evidence type="ECO:0000256" key="8">
    <source>
        <dbReference type="ARBA" id="ARBA00022692"/>
    </source>
</evidence>
<dbReference type="EMBL" id="FOSB01000003">
    <property type="protein sequence ID" value="SFJ64014.1"/>
    <property type="molecule type" value="Genomic_DNA"/>
</dbReference>
<evidence type="ECO:0000256" key="13">
    <source>
        <dbReference type="ARBA" id="ARBA00023136"/>
    </source>
</evidence>
<comment type="similarity">
    <text evidence="2">In the N-terminal section; belongs to the glycosyltransferase 51 family.</text>
</comment>
<dbReference type="InterPro" id="IPR012338">
    <property type="entry name" value="Beta-lactam/transpept-like"/>
</dbReference>
<dbReference type="FunFam" id="1.10.3810.10:FF:000001">
    <property type="entry name" value="Penicillin-binding protein 1A"/>
    <property type="match status" value="1"/>
</dbReference>
<dbReference type="GO" id="GO:0006508">
    <property type="term" value="P:proteolysis"/>
    <property type="evidence" value="ECO:0007669"/>
    <property type="project" value="UniProtKB-KW"/>
</dbReference>
<dbReference type="Proteomes" id="UP000183557">
    <property type="component" value="Unassembled WGS sequence"/>
</dbReference>
<evidence type="ECO:0000256" key="9">
    <source>
        <dbReference type="ARBA" id="ARBA00022801"/>
    </source>
</evidence>
<keyword evidence="11" id="KW-0573">Peptidoglycan synthesis</keyword>
<evidence type="ECO:0000256" key="7">
    <source>
        <dbReference type="ARBA" id="ARBA00022679"/>
    </source>
</evidence>
<dbReference type="InterPro" id="IPR036950">
    <property type="entry name" value="PBP_transglycosylase"/>
</dbReference>
<dbReference type="Pfam" id="PF00905">
    <property type="entry name" value="Transpeptidase"/>
    <property type="match status" value="1"/>
</dbReference>
<evidence type="ECO:0000313" key="22">
    <source>
        <dbReference type="Proteomes" id="UP000183557"/>
    </source>
</evidence>
<evidence type="ECO:0000256" key="11">
    <source>
        <dbReference type="ARBA" id="ARBA00022984"/>
    </source>
</evidence>
<comment type="catalytic activity">
    <reaction evidence="17">
        <text>[GlcNAc-(1-&gt;4)-Mur2Ac(oyl-L-Ala-gamma-D-Glu-L-Lys-D-Ala-D-Ala)](n)-di-trans,octa-cis-undecaprenyl diphosphate + beta-D-GlcNAc-(1-&gt;4)-Mur2Ac(oyl-L-Ala-gamma-D-Glu-L-Lys-D-Ala-D-Ala)-di-trans,octa-cis-undecaprenyl diphosphate = [GlcNAc-(1-&gt;4)-Mur2Ac(oyl-L-Ala-gamma-D-Glu-L-Lys-D-Ala-D-Ala)](n+1)-di-trans,octa-cis-undecaprenyl diphosphate + di-trans,octa-cis-undecaprenyl diphosphate + H(+)</text>
        <dbReference type="Rhea" id="RHEA:23708"/>
        <dbReference type="Rhea" id="RHEA-COMP:9602"/>
        <dbReference type="Rhea" id="RHEA-COMP:9603"/>
        <dbReference type="ChEBI" id="CHEBI:15378"/>
        <dbReference type="ChEBI" id="CHEBI:58405"/>
        <dbReference type="ChEBI" id="CHEBI:60033"/>
        <dbReference type="ChEBI" id="CHEBI:78435"/>
        <dbReference type="EC" id="2.4.99.28"/>
    </reaction>
</comment>
<evidence type="ECO:0000256" key="2">
    <source>
        <dbReference type="ARBA" id="ARBA00007739"/>
    </source>
</evidence>
<evidence type="ECO:0000256" key="16">
    <source>
        <dbReference type="ARBA" id="ARBA00034000"/>
    </source>
</evidence>
<gene>
    <name evidence="21" type="ORF">SAMN04487936_103156</name>
</gene>
<dbReference type="Gene3D" id="3.40.710.10">
    <property type="entry name" value="DD-peptidase/beta-lactamase superfamily"/>
    <property type="match status" value="1"/>
</dbReference>
<proteinExistence type="inferred from homology"/>
<dbReference type="SUPFAM" id="SSF56601">
    <property type="entry name" value="beta-lactamase/transpeptidase-like"/>
    <property type="match status" value="1"/>
</dbReference>
<organism evidence="21 22">
    <name type="scientific">Halobacillus dabanensis</name>
    <dbReference type="NCBI Taxonomy" id="240302"/>
    <lineage>
        <taxon>Bacteria</taxon>
        <taxon>Bacillati</taxon>
        <taxon>Bacillota</taxon>
        <taxon>Bacilli</taxon>
        <taxon>Bacillales</taxon>
        <taxon>Bacillaceae</taxon>
        <taxon>Halobacillus</taxon>
    </lineage>
</organism>
<keyword evidence="6" id="KW-0328">Glycosyltransferase</keyword>
<dbReference type="Gene3D" id="1.10.3810.10">
    <property type="entry name" value="Biosynthetic peptidoglycan transglycosylase-like"/>
    <property type="match status" value="1"/>
</dbReference>
<dbReference type="OrthoDB" id="9766909at2"/>
<evidence type="ECO:0000256" key="5">
    <source>
        <dbReference type="ARBA" id="ARBA00022670"/>
    </source>
</evidence>
<evidence type="ECO:0000256" key="18">
    <source>
        <dbReference type="SAM" id="Phobius"/>
    </source>
</evidence>
<dbReference type="NCBIfam" id="TIGR02074">
    <property type="entry name" value="PBP_1a_fam"/>
    <property type="match status" value="1"/>
</dbReference>
<dbReference type="InterPro" id="IPR050396">
    <property type="entry name" value="Glycosyltr_51/Transpeptidase"/>
</dbReference>
<evidence type="ECO:0000259" key="20">
    <source>
        <dbReference type="Pfam" id="PF00912"/>
    </source>
</evidence>
<dbReference type="GO" id="GO:0009002">
    <property type="term" value="F:serine-type D-Ala-D-Ala carboxypeptidase activity"/>
    <property type="evidence" value="ECO:0007669"/>
    <property type="project" value="UniProtKB-EC"/>
</dbReference>